<dbReference type="EMBL" id="CAJDYZ010009803">
    <property type="protein sequence ID" value="CAD1477057.1"/>
    <property type="molecule type" value="Genomic_DNA"/>
</dbReference>
<name>A0A6V7HCT4_9HYME</name>
<evidence type="ECO:0000313" key="1">
    <source>
        <dbReference type="EMBL" id="CAD1477057.1"/>
    </source>
</evidence>
<proteinExistence type="predicted"/>
<gene>
    <name evidence="1" type="ORF">MHI_LOCUS708033</name>
</gene>
<reference evidence="1" key="1">
    <citation type="submission" date="2020-07" db="EMBL/GenBank/DDBJ databases">
        <authorList>
            <person name="Nazaruddin N."/>
        </authorList>
    </citation>
    <scope>NUCLEOTIDE SEQUENCE</scope>
</reference>
<sequence length="69" mass="7990">MKNRKKSDDRWYSIKIQPVIQAVSKNLTGPTTRRWIVISLVVLGAEAEARENATRRLLEFCSLELVSRF</sequence>
<comment type="caution">
    <text evidence="1">The sequence shown here is derived from an EMBL/GenBank/DDBJ whole genome shotgun (WGS) entry which is preliminary data.</text>
</comment>
<dbReference type="Proteomes" id="UP000752696">
    <property type="component" value="Unassembled WGS sequence"/>
</dbReference>
<dbReference type="AlphaFoldDB" id="A0A6V7HCT4"/>
<protein>
    <submittedName>
        <fullName evidence="1">Uncharacterized protein</fullName>
    </submittedName>
</protein>
<evidence type="ECO:0000313" key="2">
    <source>
        <dbReference type="Proteomes" id="UP000752696"/>
    </source>
</evidence>
<keyword evidence="2" id="KW-1185">Reference proteome</keyword>
<accession>A0A6V7HCT4</accession>
<organism evidence="1 2">
    <name type="scientific">Heterotrigona itama</name>
    <dbReference type="NCBI Taxonomy" id="395501"/>
    <lineage>
        <taxon>Eukaryota</taxon>
        <taxon>Metazoa</taxon>
        <taxon>Ecdysozoa</taxon>
        <taxon>Arthropoda</taxon>
        <taxon>Hexapoda</taxon>
        <taxon>Insecta</taxon>
        <taxon>Pterygota</taxon>
        <taxon>Neoptera</taxon>
        <taxon>Endopterygota</taxon>
        <taxon>Hymenoptera</taxon>
        <taxon>Apocrita</taxon>
        <taxon>Aculeata</taxon>
        <taxon>Apoidea</taxon>
        <taxon>Anthophila</taxon>
        <taxon>Apidae</taxon>
        <taxon>Heterotrigona</taxon>
    </lineage>
</organism>